<evidence type="ECO:0000256" key="1">
    <source>
        <dbReference type="ARBA" id="ARBA00002229"/>
    </source>
</evidence>
<evidence type="ECO:0000256" key="2">
    <source>
        <dbReference type="ARBA" id="ARBA00025784"/>
    </source>
</evidence>
<dbReference type="SMART" id="SM00711">
    <property type="entry name" value="TDU"/>
    <property type="match status" value="2"/>
</dbReference>
<dbReference type="GeneTree" id="ENSGT00390000003282"/>
<comment type="function">
    <text evidence="1">May act as a specific coactivator for the mammalian TEFs.</text>
</comment>
<keyword evidence="5" id="KW-1185">Reference proteome</keyword>
<comment type="similarity">
    <text evidence="2">Belongs to the vestigial family.</text>
</comment>
<dbReference type="Pfam" id="PF15245">
    <property type="entry name" value="VGLL4"/>
    <property type="match status" value="1"/>
</dbReference>
<evidence type="ECO:0000313" key="4">
    <source>
        <dbReference type="Ensembl" id="ENSEBUP00000021406.1"/>
    </source>
</evidence>
<dbReference type="AlphaFoldDB" id="A0A8C4QWT6"/>
<dbReference type="GO" id="GO:0045892">
    <property type="term" value="P:negative regulation of DNA-templated transcription"/>
    <property type="evidence" value="ECO:0007669"/>
    <property type="project" value="TreeGrafter"/>
</dbReference>
<feature type="compositionally biased region" description="Polar residues" evidence="3">
    <location>
        <begin position="159"/>
        <end position="170"/>
    </location>
</feature>
<dbReference type="InterPro" id="IPR006627">
    <property type="entry name" value="TDU_repeat"/>
</dbReference>
<protein>
    <recommendedName>
        <fullName evidence="6">Transcription cofactor vestigial-like protein 4</fullName>
    </recommendedName>
</protein>
<dbReference type="InterPro" id="IPR028184">
    <property type="entry name" value="VGLL4"/>
</dbReference>
<proteinExistence type="inferred from homology"/>
<dbReference type="Proteomes" id="UP000694388">
    <property type="component" value="Unplaced"/>
</dbReference>
<sequence length="260" mass="28457">MHRLLRLHYFDSVNNNSAGRDLFTFKGDPFAQGILGLPPLLRDPRAVFVPSALSKRKLCEDGWHDPDGLEEAEGPRAGKIHVRSLPPEEFVNEIYRPMSKHPCYAVPMAIGCHEGSDSPTRLLNSSQLQQQVMTSPPFQQLRPTVITCAPPSREPRHSTACSSDMKSSSPSEHKHEASSYDHVVEEHFRRSLAVMGASSEVEAEAPGGTNPACVSVTGSVDEHFAKALGDTWHRLKLAGDAATCPLNLPTPRPISLSQSH</sequence>
<name>A0A8C4QWT6_EPTBU</name>
<accession>A0A8C4QWT6</accession>
<dbReference type="PANTHER" id="PTHR17604:SF7">
    <property type="entry name" value="TONDU-DOMAIN-CONTAINING GROWTH INHIBITOR, ISOFORM A"/>
    <property type="match status" value="1"/>
</dbReference>
<reference evidence="4" key="2">
    <citation type="submission" date="2025-09" db="UniProtKB">
        <authorList>
            <consortium name="Ensembl"/>
        </authorList>
    </citation>
    <scope>IDENTIFICATION</scope>
</reference>
<dbReference type="PANTHER" id="PTHR17604">
    <property type="entry name" value="TRANSCRIPTION COFACTOR VESTIGIAL-LIKE PROTEIN 4"/>
    <property type="match status" value="1"/>
</dbReference>
<evidence type="ECO:0000313" key="5">
    <source>
        <dbReference type="Proteomes" id="UP000694388"/>
    </source>
</evidence>
<dbReference type="Ensembl" id="ENSEBUT00000021982.1">
    <property type="protein sequence ID" value="ENSEBUP00000021406.1"/>
    <property type="gene ID" value="ENSEBUG00000013224.1"/>
</dbReference>
<evidence type="ECO:0008006" key="6">
    <source>
        <dbReference type="Google" id="ProtNLM"/>
    </source>
</evidence>
<feature type="region of interest" description="Disordered" evidence="3">
    <location>
        <begin position="150"/>
        <end position="176"/>
    </location>
</feature>
<organism evidence="4 5">
    <name type="scientific">Eptatretus burgeri</name>
    <name type="common">Inshore hagfish</name>
    <dbReference type="NCBI Taxonomy" id="7764"/>
    <lineage>
        <taxon>Eukaryota</taxon>
        <taxon>Metazoa</taxon>
        <taxon>Chordata</taxon>
        <taxon>Craniata</taxon>
        <taxon>Vertebrata</taxon>
        <taxon>Cyclostomata</taxon>
        <taxon>Myxini</taxon>
        <taxon>Myxiniformes</taxon>
        <taxon>Myxinidae</taxon>
        <taxon>Eptatretinae</taxon>
        <taxon>Eptatretus</taxon>
    </lineage>
</organism>
<reference evidence="4" key="1">
    <citation type="submission" date="2025-08" db="UniProtKB">
        <authorList>
            <consortium name="Ensembl"/>
        </authorList>
    </citation>
    <scope>IDENTIFICATION</scope>
</reference>
<dbReference type="GO" id="GO:0001223">
    <property type="term" value="F:transcription coactivator binding"/>
    <property type="evidence" value="ECO:0007669"/>
    <property type="project" value="TreeGrafter"/>
</dbReference>
<evidence type="ECO:0000256" key="3">
    <source>
        <dbReference type="SAM" id="MobiDB-lite"/>
    </source>
</evidence>